<feature type="non-terminal residue" evidence="2">
    <location>
        <position position="128"/>
    </location>
</feature>
<name>A0A9N7NPS3_STRHE</name>
<keyword evidence="3" id="KW-1185">Reference proteome</keyword>
<proteinExistence type="predicted"/>
<sequence>CVESIRTRDPKPHSRAREFSLSLLPHSPRDSFLRGHESTPVHLSLQFSQANRKSKPELLKWLIYLRGRQTSSEAAAAGGAMMTTMQMQTLLSSLQSNSSTPKSSIQIGFSLPFDPRSAAEITPTRHPP</sequence>
<feature type="non-terminal residue" evidence="2">
    <location>
        <position position="1"/>
    </location>
</feature>
<dbReference type="AlphaFoldDB" id="A0A9N7NPS3"/>
<evidence type="ECO:0000313" key="3">
    <source>
        <dbReference type="Proteomes" id="UP001153555"/>
    </source>
</evidence>
<accession>A0A9N7NPS3</accession>
<feature type="region of interest" description="Disordered" evidence="1">
    <location>
        <begin position="92"/>
        <end position="128"/>
    </location>
</feature>
<dbReference type="Proteomes" id="UP001153555">
    <property type="component" value="Unassembled WGS sequence"/>
</dbReference>
<protein>
    <submittedName>
        <fullName evidence="2">Uncharacterized protein</fullName>
    </submittedName>
</protein>
<comment type="caution">
    <text evidence="2">The sequence shown here is derived from an EMBL/GenBank/DDBJ whole genome shotgun (WGS) entry which is preliminary data.</text>
</comment>
<organism evidence="2 3">
    <name type="scientific">Striga hermonthica</name>
    <name type="common">Purple witchweed</name>
    <name type="synonym">Buchnera hermonthica</name>
    <dbReference type="NCBI Taxonomy" id="68872"/>
    <lineage>
        <taxon>Eukaryota</taxon>
        <taxon>Viridiplantae</taxon>
        <taxon>Streptophyta</taxon>
        <taxon>Embryophyta</taxon>
        <taxon>Tracheophyta</taxon>
        <taxon>Spermatophyta</taxon>
        <taxon>Magnoliopsida</taxon>
        <taxon>eudicotyledons</taxon>
        <taxon>Gunneridae</taxon>
        <taxon>Pentapetalae</taxon>
        <taxon>asterids</taxon>
        <taxon>lamiids</taxon>
        <taxon>Lamiales</taxon>
        <taxon>Orobanchaceae</taxon>
        <taxon>Buchnereae</taxon>
        <taxon>Striga</taxon>
    </lineage>
</organism>
<reference evidence="2" key="1">
    <citation type="submission" date="2019-12" db="EMBL/GenBank/DDBJ databases">
        <authorList>
            <person name="Scholes J."/>
        </authorList>
    </citation>
    <scope>NUCLEOTIDE SEQUENCE</scope>
</reference>
<evidence type="ECO:0000313" key="2">
    <source>
        <dbReference type="EMBL" id="CAA0840198.1"/>
    </source>
</evidence>
<evidence type="ECO:0000256" key="1">
    <source>
        <dbReference type="SAM" id="MobiDB-lite"/>
    </source>
</evidence>
<gene>
    <name evidence="2" type="ORF">SHERM_06621</name>
</gene>
<dbReference type="EMBL" id="CACSLK010031729">
    <property type="protein sequence ID" value="CAA0840198.1"/>
    <property type="molecule type" value="Genomic_DNA"/>
</dbReference>